<sequence>MDGPTPSVQALRRERVDFDRQRERLIIMHQIVRIGLDIAKRWFQVRAVDEREKEIFNRKLPRDKVLGFLGSLPPCEVALEA</sequence>
<organism evidence="1 2">
    <name type="scientific">Labrys miyagiensis</name>
    <dbReference type="NCBI Taxonomy" id="346912"/>
    <lineage>
        <taxon>Bacteria</taxon>
        <taxon>Pseudomonadati</taxon>
        <taxon>Pseudomonadota</taxon>
        <taxon>Alphaproteobacteria</taxon>
        <taxon>Hyphomicrobiales</taxon>
        <taxon>Xanthobacteraceae</taxon>
        <taxon>Labrys</taxon>
    </lineage>
</organism>
<keyword evidence="2" id="KW-1185">Reference proteome</keyword>
<protein>
    <recommendedName>
        <fullName evidence="3">Transposase</fullName>
    </recommendedName>
</protein>
<comment type="caution">
    <text evidence="1">The sequence shown here is derived from an EMBL/GenBank/DDBJ whole genome shotgun (WGS) entry which is preliminary data.</text>
</comment>
<gene>
    <name evidence="1" type="ORF">GCM10007874_56980</name>
</gene>
<reference evidence="2" key="1">
    <citation type="journal article" date="2019" name="Int. J. Syst. Evol. Microbiol.">
        <title>The Global Catalogue of Microorganisms (GCM) 10K type strain sequencing project: providing services to taxonomists for standard genome sequencing and annotation.</title>
        <authorList>
            <consortium name="The Broad Institute Genomics Platform"/>
            <consortium name="The Broad Institute Genome Sequencing Center for Infectious Disease"/>
            <person name="Wu L."/>
            <person name="Ma J."/>
        </authorList>
    </citation>
    <scope>NUCLEOTIDE SEQUENCE [LARGE SCALE GENOMIC DNA]</scope>
    <source>
        <strain evidence="2">NBRC 101365</strain>
    </source>
</reference>
<evidence type="ECO:0000313" key="1">
    <source>
        <dbReference type="EMBL" id="GLS22678.1"/>
    </source>
</evidence>
<evidence type="ECO:0008006" key="3">
    <source>
        <dbReference type="Google" id="ProtNLM"/>
    </source>
</evidence>
<name>A0ABQ6CQS3_9HYPH</name>
<dbReference type="EMBL" id="BSPC01000065">
    <property type="protein sequence ID" value="GLS22678.1"/>
    <property type="molecule type" value="Genomic_DNA"/>
</dbReference>
<accession>A0ABQ6CQS3</accession>
<proteinExistence type="predicted"/>
<dbReference type="Proteomes" id="UP001156882">
    <property type="component" value="Unassembled WGS sequence"/>
</dbReference>
<evidence type="ECO:0000313" key="2">
    <source>
        <dbReference type="Proteomes" id="UP001156882"/>
    </source>
</evidence>